<organism evidence="2 3">
    <name type="scientific">Thelohanellus kitauei</name>
    <name type="common">Myxosporean</name>
    <dbReference type="NCBI Taxonomy" id="669202"/>
    <lineage>
        <taxon>Eukaryota</taxon>
        <taxon>Metazoa</taxon>
        <taxon>Cnidaria</taxon>
        <taxon>Myxozoa</taxon>
        <taxon>Myxosporea</taxon>
        <taxon>Bivalvulida</taxon>
        <taxon>Platysporina</taxon>
        <taxon>Myxobolidae</taxon>
        <taxon>Thelohanellus</taxon>
    </lineage>
</organism>
<dbReference type="InterPro" id="IPR036397">
    <property type="entry name" value="RNaseH_sf"/>
</dbReference>
<dbReference type="OrthoDB" id="3469147at2759"/>
<feature type="domain" description="3'-5' exoribonuclease Rv2179c-like" evidence="1">
    <location>
        <begin position="2"/>
        <end position="181"/>
    </location>
</feature>
<evidence type="ECO:0000259" key="1">
    <source>
        <dbReference type="Pfam" id="PF16473"/>
    </source>
</evidence>
<keyword evidence="3" id="KW-1185">Reference proteome</keyword>
<name>A0A0C2J6A2_THEKT</name>
<sequence length="192" mass="21739">MNHLMIDIETLSTQPNAAICAIGAVFFEPSTGQIGPSFYETIDPRTSQVRGAHISADTVMWWLRQDKEPISELVNSKSHEIEVMINFARFIEDASPETMKKHLKVWCKGGSFDFPIIKSAFERSSLEGVPMLPWNFWNECCFRSLLTIAGTIGYVPHPRRSVAHNALTDAVYQAEQVCEIWQRLTSPHIESL</sequence>
<dbReference type="Pfam" id="PF16473">
    <property type="entry name" value="Rv2179c-like"/>
    <property type="match status" value="1"/>
</dbReference>
<reference evidence="2 3" key="1">
    <citation type="journal article" date="2014" name="Genome Biol. Evol.">
        <title>The genome of the myxosporean Thelohanellus kitauei shows adaptations to nutrient acquisition within its fish host.</title>
        <authorList>
            <person name="Yang Y."/>
            <person name="Xiong J."/>
            <person name="Zhou Z."/>
            <person name="Huo F."/>
            <person name="Miao W."/>
            <person name="Ran C."/>
            <person name="Liu Y."/>
            <person name="Zhang J."/>
            <person name="Feng J."/>
            <person name="Wang M."/>
            <person name="Wang M."/>
            <person name="Wang L."/>
            <person name="Yao B."/>
        </authorList>
    </citation>
    <scope>NUCLEOTIDE SEQUENCE [LARGE SCALE GENOMIC DNA]</scope>
    <source>
        <strain evidence="2">Wuqing</strain>
    </source>
</reference>
<accession>A0A0C2J6A2</accession>
<proteinExistence type="predicted"/>
<gene>
    <name evidence="2" type="ORF">RF11_01289</name>
</gene>
<evidence type="ECO:0000313" key="3">
    <source>
        <dbReference type="Proteomes" id="UP000031668"/>
    </source>
</evidence>
<dbReference type="InterPro" id="IPR012337">
    <property type="entry name" value="RNaseH-like_sf"/>
</dbReference>
<dbReference type="Proteomes" id="UP000031668">
    <property type="component" value="Unassembled WGS sequence"/>
</dbReference>
<protein>
    <submittedName>
        <fullName evidence="2">Exodeoxyribonuclease</fullName>
    </submittedName>
</protein>
<evidence type="ECO:0000313" key="2">
    <source>
        <dbReference type="EMBL" id="KII64658.1"/>
    </source>
</evidence>
<dbReference type="GO" id="GO:0003676">
    <property type="term" value="F:nucleic acid binding"/>
    <property type="evidence" value="ECO:0007669"/>
    <property type="project" value="InterPro"/>
</dbReference>
<dbReference type="SUPFAM" id="SSF53098">
    <property type="entry name" value="Ribonuclease H-like"/>
    <property type="match status" value="1"/>
</dbReference>
<dbReference type="AlphaFoldDB" id="A0A0C2J6A2"/>
<dbReference type="InterPro" id="IPR033390">
    <property type="entry name" value="Rv2179c-like"/>
</dbReference>
<dbReference type="Gene3D" id="3.30.420.10">
    <property type="entry name" value="Ribonuclease H-like superfamily/Ribonuclease H"/>
    <property type="match status" value="1"/>
</dbReference>
<dbReference type="EMBL" id="JWZT01004128">
    <property type="protein sequence ID" value="KII64658.1"/>
    <property type="molecule type" value="Genomic_DNA"/>
</dbReference>
<comment type="caution">
    <text evidence="2">The sequence shown here is derived from an EMBL/GenBank/DDBJ whole genome shotgun (WGS) entry which is preliminary data.</text>
</comment>